<proteinExistence type="predicted"/>
<evidence type="ECO:0000256" key="1">
    <source>
        <dbReference type="ARBA" id="ARBA00022747"/>
    </source>
</evidence>
<dbReference type="GO" id="GO:0009307">
    <property type="term" value="P:DNA restriction-modification system"/>
    <property type="evidence" value="ECO:0007669"/>
    <property type="project" value="UniProtKB-KW"/>
</dbReference>
<name>A0A5C4NA86_9RHOB</name>
<dbReference type="InterPro" id="IPR014001">
    <property type="entry name" value="Helicase_ATP-bd"/>
</dbReference>
<dbReference type="SUPFAM" id="SSF52540">
    <property type="entry name" value="P-loop containing nucleoside triphosphate hydrolases"/>
    <property type="match status" value="1"/>
</dbReference>
<keyword evidence="3" id="KW-0255">Endonuclease</keyword>
<reference evidence="3 4" key="1">
    <citation type="submission" date="2019-06" db="EMBL/GenBank/DDBJ databases">
        <authorList>
            <person name="Jiang L."/>
        </authorList>
    </citation>
    <scope>NUCLEOTIDE SEQUENCE [LARGE SCALE GENOMIC DNA]</scope>
    <source>
        <strain evidence="3 4">YIM 48858</strain>
    </source>
</reference>
<comment type="caution">
    <text evidence="3">The sequence shown here is derived from an EMBL/GenBank/DDBJ whole genome shotgun (WGS) entry which is preliminary data.</text>
</comment>
<dbReference type="Gene3D" id="3.40.50.300">
    <property type="entry name" value="P-loop containing nucleotide triphosphate hydrolases"/>
    <property type="match status" value="1"/>
</dbReference>
<organism evidence="3 4">
    <name type="scientific">Rubellimicrobium roseum</name>
    <dbReference type="NCBI Taxonomy" id="687525"/>
    <lineage>
        <taxon>Bacteria</taxon>
        <taxon>Pseudomonadati</taxon>
        <taxon>Pseudomonadota</taxon>
        <taxon>Alphaproteobacteria</taxon>
        <taxon>Rhodobacterales</taxon>
        <taxon>Roseobacteraceae</taxon>
        <taxon>Rubellimicrobium</taxon>
    </lineage>
</organism>
<evidence type="ECO:0000313" key="4">
    <source>
        <dbReference type="Proteomes" id="UP000305709"/>
    </source>
</evidence>
<dbReference type="AlphaFoldDB" id="A0A5C4NA86"/>
<dbReference type="CDD" id="cd18030">
    <property type="entry name" value="DEXHc_RE_I_HsdR"/>
    <property type="match status" value="1"/>
</dbReference>
<feature type="domain" description="Helicase ATP-binding" evidence="2">
    <location>
        <begin position="25"/>
        <end position="191"/>
    </location>
</feature>
<keyword evidence="4" id="KW-1185">Reference proteome</keyword>
<dbReference type="RefSeq" id="WP_139083989.1">
    <property type="nucleotide sequence ID" value="NZ_VDFV01000092.1"/>
</dbReference>
<keyword evidence="1" id="KW-0680">Restriction system</keyword>
<dbReference type="Proteomes" id="UP000305709">
    <property type="component" value="Unassembled WGS sequence"/>
</dbReference>
<sequence length="235" mass="26367">MIHETDGILMLMRSYQVEAAEAITRQVERSREGGYIWHATGSGKTLTSFKAAQNLLALPKVAKVVFVVDRADLDYQTIQEFNRFEKGSVDATDNTRALVRQLGDPDTRLVVTTIQKLNTALSRERHAAVMERIKDDRIVFIFDECHRSQFGEAHGRIRTHFKAAQMFGFTGTPILAKNAVQSRTTKDLFGECLHRYILTDAIRDANVLPFAVEYWGPAEAGTTTRPGATFTSTPM</sequence>
<dbReference type="PANTHER" id="PTHR30195">
    <property type="entry name" value="TYPE I SITE-SPECIFIC DEOXYRIBONUCLEASE PROTEIN SUBUNIT M AND R"/>
    <property type="match status" value="1"/>
</dbReference>
<keyword evidence="3" id="KW-0540">Nuclease</keyword>
<dbReference type="PROSITE" id="PS51192">
    <property type="entry name" value="HELICASE_ATP_BIND_1"/>
    <property type="match status" value="1"/>
</dbReference>
<dbReference type="InterPro" id="IPR027417">
    <property type="entry name" value="P-loop_NTPase"/>
</dbReference>
<dbReference type="InterPro" id="IPR040980">
    <property type="entry name" value="SWI2_SNF2"/>
</dbReference>
<dbReference type="GO" id="GO:0004519">
    <property type="term" value="F:endonuclease activity"/>
    <property type="evidence" value="ECO:0007669"/>
    <property type="project" value="UniProtKB-KW"/>
</dbReference>
<gene>
    <name evidence="3" type="ORF">FHG71_22490</name>
</gene>
<evidence type="ECO:0000259" key="2">
    <source>
        <dbReference type="PROSITE" id="PS51192"/>
    </source>
</evidence>
<keyword evidence="3" id="KW-0378">Hydrolase</keyword>
<accession>A0A5C4NA86</accession>
<dbReference type="Pfam" id="PF18766">
    <property type="entry name" value="SWI2_SNF2"/>
    <property type="match status" value="1"/>
</dbReference>
<dbReference type="PANTHER" id="PTHR30195:SF16">
    <property type="entry name" value="TYPE I RESTRICTION ENZYME ENDONUCLEASE SUBUNIT"/>
    <property type="match status" value="1"/>
</dbReference>
<dbReference type="OrthoDB" id="9758243at2"/>
<evidence type="ECO:0000313" key="3">
    <source>
        <dbReference type="EMBL" id="TNC59862.1"/>
    </source>
</evidence>
<dbReference type="EMBL" id="VDFV01000092">
    <property type="protein sequence ID" value="TNC59862.1"/>
    <property type="molecule type" value="Genomic_DNA"/>
</dbReference>
<dbReference type="SMART" id="SM00487">
    <property type="entry name" value="DEXDc"/>
    <property type="match status" value="1"/>
</dbReference>
<protein>
    <submittedName>
        <fullName evidence="3">Type I restriction endonuclease subunit R</fullName>
    </submittedName>
</protein>
<dbReference type="InterPro" id="IPR051268">
    <property type="entry name" value="Type-I_R_enzyme_R_subunit"/>
</dbReference>